<dbReference type="Pfam" id="PF09561">
    <property type="entry name" value="RE_HpaII"/>
    <property type="match status" value="1"/>
</dbReference>
<proteinExistence type="predicted"/>
<reference evidence="1 2" key="1">
    <citation type="submission" date="2017-11" db="EMBL/GenBank/DDBJ databases">
        <title>Genome sequence of the bacterial symbiont EPR9N from a vent mussel Bathymodiolus thermophilus.</title>
        <authorList>
            <person name="Won Y.-J."/>
        </authorList>
    </citation>
    <scope>NUCLEOTIDE SEQUENCE [LARGE SCALE GENOMIC DNA]</scope>
    <source>
        <strain evidence="1 2">EPR9N</strain>
    </source>
</reference>
<dbReference type="KEGG" id="bthg:MS2017_1880"/>
<organism evidence="1 2">
    <name type="scientific">Bathymodiolus thermophilus thioautotrophic gill symbiont</name>
    <dbReference type="NCBI Taxonomy" id="2360"/>
    <lineage>
        <taxon>Bacteria</taxon>
        <taxon>Pseudomonadati</taxon>
        <taxon>Pseudomonadota</taxon>
        <taxon>Gammaproteobacteria</taxon>
        <taxon>sulfur-oxidizing symbionts</taxon>
    </lineage>
</organism>
<evidence type="ECO:0000313" key="2">
    <source>
        <dbReference type="Proteomes" id="UP000278334"/>
    </source>
</evidence>
<gene>
    <name evidence="1" type="ORF">MS2017_1880</name>
</gene>
<sequence length="88" mass="10128">MNNHQKSTFHPLGNFLNLASALLGQGLRKSPSGQKLNFANHPYLCKGLYLYENTKFESAGSSRHNYGKIYQQEGEMYFNLNLQIRFIK</sequence>
<evidence type="ECO:0000313" key="1">
    <source>
        <dbReference type="EMBL" id="AYQ57553.1"/>
    </source>
</evidence>
<dbReference type="RefSeq" id="WP_122951999.1">
    <property type="nucleotide sequence ID" value="NZ_CP024634.1"/>
</dbReference>
<accession>A0A3G3INY5</accession>
<dbReference type="AlphaFoldDB" id="A0A3G3INY5"/>
<dbReference type="Proteomes" id="UP000278334">
    <property type="component" value="Chromosome"/>
</dbReference>
<protein>
    <submittedName>
        <fullName evidence="1">Uncharacterized protein</fullName>
    </submittedName>
</protein>
<dbReference type="InterPro" id="IPR019062">
    <property type="entry name" value="Restrct_endonuc_II_HpaII"/>
</dbReference>
<dbReference type="EMBL" id="CP024634">
    <property type="protein sequence ID" value="AYQ57553.1"/>
    <property type="molecule type" value="Genomic_DNA"/>
</dbReference>
<name>A0A3G3INY5_9GAMM</name>